<sequence>MVCLVSRPRILHICRAEKFIPPFIDLVYTNFDPGLHQFVIFGDHQKFSIEDRVGAYRIENGFLRKTAGKARLIAQMHRADRIILHGLFTRSVIKMLFLMPWLLRKTYWFIWGKDLYGKRERVDSKPGLKDFSRRFVIRNMGHLVTHVPGDIELARIWYGASGTAHQCLMYTSNLVPELQVDELSRDVVAVQVGNSADPSNNHLEVFDQLASLPTDNFRVFVPLSYGDKRHARRVIDEGKRLFGDRFVPLVDFLPPDNYQEFLAAIDVAVFNHNRQQGLGNLISLLGMGKKVFLRPDISTASLLNSLGIEWFDVSKLDLSPIGELSKAHNVRKVRQAYSKANLIAQLDEIFTG</sequence>
<evidence type="ECO:0000256" key="1">
    <source>
        <dbReference type="ARBA" id="ARBA00022475"/>
    </source>
</evidence>
<keyword evidence="7" id="KW-1185">Reference proteome</keyword>
<protein>
    <submittedName>
        <fullName evidence="6">TDP-N-acetylfucosamine:lipid II N-acetylfucosaminyltransferase</fullName>
        <ecNumber evidence="6">2.4.1.325</ecNumber>
    </submittedName>
</protein>
<gene>
    <name evidence="6" type="ORF">NLK58_16615</name>
</gene>
<evidence type="ECO:0000256" key="5">
    <source>
        <dbReference type="ARBA" id="ARBA00023136"/>
    </source>
</evidence>
<dbReference type="EMBL" id="CP101118">
    <property type="protein sequence ID" value="WZF87932.1"/>
    <property type="molecule type" value="Genomic_DNA"/>
</dbReference>
<keyword evidence="1" id="KW-1003">Cell membrane</keyword>
<proteinExistence type="predicted"/>
<dbReference type="RefSeq" id="WP_341581347.1">
    <property type="nucleotide sequence ID" value="NZ_CP101118.1"/>
</dbReference>
<reference evidence="6 7" key="1">
    <citation type="submission" date="2022-07" db="EMBL/GenBank/DDBJ databases">
        <title>A copper resistant bacterium isolated from sediment samples of deep sea hydrothermal areas.</title>
        <authorList>
            <person name="Zeng X."/>
        </authorList>
    </citation>
    <scope>NUCLEOTIDE SEQUENCE [LARGE SCALE GENOMIC DNA]</scope>
    <source>
        <strain evidence="7">CuT 6</strain>
    </source>
</reference>
<name>A0ABZ2VZR5_9GAMM</name>
<evidence type="ECO:0000256" key="3">
    <source>
        <dbReference type="ARBA" id="ARBA00022676"/>
    </source>
</evidence>
<evidence type="ECO:0000313" key="6">
    <source>
        <dbReference type="EMBL" id="WZF87932.1"/>
    </source>
</evidence>
<evidence type="ECO:0000256" key="2">
    <source>
        <dbReference type="ARBA" id="ARBA00022519"/>
    </source>
</evidence>
<dbReference type="EC" id="2.4.1.325" evidence="6"/>
<dbReference type="Pfam" id="PF07429">
    <property type="entry name" value="Glyco_transf_56"/>
    <property type="match status" value="1"/>
</dbReference>
<keyword evidence="5" id="KW-0472">Membrane</keyword>
<dbReference type="InterPro" id="IPR009993">
    <property type="entry name" value="WecF"/>
</dbReference>
<accession>A0ABZ2VZR5</accession>
<organism evidence="6 7">
    <name type="scientific">Marinobacter metalliresistant</name>
    <dbReference type="NCBI Taxonomy" id="2961995"/>
    <lineage>
        <taxon>Bacteria</taxon>
        <taxon>Pseudomonadati</taxon>
        <taxon>Pseudomonadota</taxon>
        <taxon>Gammaproteobacteria</taxon>
        <taxon>Pseudomonadales</taxon>
        <taxon>Marinobacteraceae</taxon>
        <taxon>Marinobacter</taxon>
    </lineage>
</organism>
<evidence type="ECO:0000256" key="4">
    <source>
        <dbReference type="ARBA" id="ARBA00022679"/>
    </source>
</evidence>
<dbReference type="Proteomes" id="UP001475781">
    <property type="component" value="Chromosome"/>
</dbReference>
<evidence type="ECO:0000313" key="7">
    <source>
        <dbReference type="Proteomes" id="UP001475781"/>
    </source>
</evidence>
<keyword evidence="3 6" id="KW-0328">Glycosyltransferase</keyword>
<keyword evidence="4 6" id="KW-0808">Transferase</keyword>
<keyword evidence="2" id="KW-0997">Cell inner membrane</keyword>
<dbReference type="GO" id="GO:0102031">
    <property type="term" value="F:4-acetamido-4,6-dideoxy-D-galactose transferase activity"/>
    <property type="evidence" value="ECO:0007669"/>
    <property type="project" value="UniProtKB-EC"/>
</dbReference>